<dbReference type="EMBL" id="CP001110">
    <property type="protein sequence ID" value="ACF43971.1"/>
    <property type="molecule type" value="Genomic_DNA"/>
</dbReference>
<dbReference type="Proteomes" id="UP000002724">
    <property type="component" value="Chromosome"/>
</dbReference>
<accession>B4SB25</accession>
<dbReference type="RefSeq" id="WP_012508458.1">
    <property type="nucleotide sequence ID" value="NC_011060.1"/>
</dbReference>
<sequence>MNTATFESKLLPDGHLYCPKEFGQKKNVRFKVIVIFDERNETEASEFDTELAALNDNATEFLSREELSYYLGLKEL</sequence>
<proteinExistence type="predicted"/>
<organism evidence="1 2">
    <name type="scientific">Pelodictyon phaeoclathratiforme (strain DSM 5477 / BU-1)</name>
    <dbReference type="NCBI Taxonomy" id="324925"/>
    <lineage>
        <taxon>Bacteria</taxon>
        <taxon>Pseudomonadati</taxon>
        <taxon>Chlorobiota</taxon>
        <taxon>Chlorobiia</taxon>
        <taxon>Chlorobiales</taxon>
        <taxon>Chlorobiaceae</taxon>
        <taxon>Chlorobium/Pelodictyon group</taxon>
        <taxon>Pelodictyon</taxon>
    </lineage>
</organism>
<dbReference type="HOGENOM" id="CLU_2651224_0_0_10"/>
<evidence type="ECO:0000313" key="2">
    <source>
        <dbReference type="Proteomes" id="UP000002724"/>
    </source>
</evidence>
<keyword evidence="2" id="KW-1185">Reference proteome</keyword>
<dbReference type="STRING" id="324925.Ppha_1736"/>
<protein>
    <submittedName>
        <fullName evidence="1">Uncharacterized protein</fullName>
    </submittedName>
</protein>
<gene>
    <name evidence="1" type="ordered locus">Ppha_1736</name>
</gene>
<dbReference type="AlphaFoldDB" id="B4SB25"/>
<dbReference type="KEGG" id="pph:Ppha_1736"/>
<reference evidence="1 2" key="1">
    <citation type="submission" date="2008-06" db="EMBL/GenBank/DDBJ databases">
        <title>Complete sequence of Pelodictyon phaeoclathratiforme BU-1.</title>
        <authorList>
            <consortium name="US DOE Joint Genome Institute"/>
            <person name="Lucas S."/>
            <person name="Copeland A."/>
            <person name="Lapidus A."/>
            <person name="Glavina del Rio T."/>
            <person name="Dalin E."/>
            <person name="Tice H."/>
            <person name="Bruce D."/>
            <person name="Goodwin L."/>
            <person name="Pitluck S."/>
            <person name="Schmutz J."/>
            <person name="Larimer F."/>
            <person name="Land M."/>
            <person name="Hauser L."/>
            <person name="Kyrpides N."/>
            <person name="Mikhailova N."/>
            <person name="Liu Z."/>
            <person name="Li T."/>
            <person name="Zhao F."/>
            <person name="Overmann J."/>
            <person name="Bryant D.A."/>
            <person name="Richardson P."/>
        </authorList>
    </citation>
    <scope>NUCLEOTIDE SEQUENCE [LARGE SCALE GENOMIC DNA]</scope>
    <source>
        <strain evidence="2">DSM 5477 / BU-1</strain>
    </source>
</reference>
<name>B4SB25_PELPB</name>
<evidence type="ECO:0000313" key="1">
    <source>
        <dbReference type="EMBL" id="ACF43971.1"/>
    </source>
</evidence>